<dbReference type="PANTHER" id="PTHR38160:SF1">
    <property type="entry name" value="ZINC FINGER CCCH DOMAIN-CONTAINING PROTEIN 40"/>
    <property type="match status" value="1"/>
</dbReference>
<feature type="domain" description="C3H1-type" evidence="3">
    <location>
        <begin position="6"/>
        <end position="32"/>
    </location>
</feature>
<protein>
    <submittedName>
        <fullName evidence="4">Zinc finger CCCH domain-containing protein 13</fullName>
    </submittedName>
</protein>
<dbReference type="PROSITE" id="PS50103">
    <property type="entry name" value="ZF_C3H1"/>
    <property type="match status" value="1"/>
</dbReference>
<evidence type="ECO:0000259" key="3">
    <source>
        <dbReference type="PROSITE" id="PS50103"/>
    </source>
</evidence>
<accession>A0AAD7PA73</accession>
<proteinExistence type="predicted"/>
<dbReference type="InterPro" id="IPR045868">
    <property type="entry name" value="Znf_C3H13/40"/>
</dbReference>
<keyword evidence="5" id="KW-1185">Reference proteome</keyword>
<dbReference type="Gene3D" id="4.10.1000.10">
    <property type="entry name" value="Zinc finger, CCCH-type"/>
    <property type="match status" value="1"/>
</dbReference>
<keyword evidence="1" id="KW-0863">Zinc-finger</keyword>
<evidence type="ECO:0000256" key="2">
    <source>
        <dbReference type="SAM" id="MobiDB-lite"/>
    </source>
</evidence>
<dbReference type="KEGG" id="qsa:O6P43_028696"/>
<gene>
    <name evidence="4" type="ORF">O6P43_028696</name>
</gene>
<keyword evidence="1" id="KW-0862">Zinc</keyword>
<feature type="compositionally biased region" description="Polar residues" evidence="2">
    <location>
        <begin position="100"/>
        <end position="114"/>
    </location>
</feature>
<dbReference type="Proteomes" id="UP001163823">
    <property type="component" value="Chromosome 12"/>
</dbReference>
<comment type="caution">
    <text evidence="4">The sequence shown here is derived from an EMBL/GenBank/DDBJ whole genome shotgun (WGS) entry which is preliminary data.</text>
</comment>
<keyword evidence="1" id="KW-0479">Metal-binding</keyword>
<dbReference type="EMBL" id="JARAOO010000012">
    <property type="protein sequence ID" value="KAJ7948178.1"/>
    <property type="molecule type" value="Genomic_DNA"/>
</dbReference>
<name>A0AAD7PA73_QUISA</name>
<evidence type="ECO:0000313" key="5">
    <source>
        <dbReference type="Proteomes" id="UP001163823"/>
    </source>
</evidence>
<evidence type="ECO:0000313" key="4">
    <source>
        <dbReference type="EMBL" id="KAJ7948178.1"/>
    </source>
</evidence>
<reference evidence="4" key="1">
    <citation type="journal article" date="2023" name="Science">
        <title>Elucidation of the pathway for biosynthesis of saponin adjuvants from the soapbark tree.</title>
        <authorList>
            <person name="Reed J."/>
            <person name="Orme A."/>
            <person name="El-Demerdash A."/>
            <person name="Owen C."/>
            <person name="Martin L.B.B."/>
            <person name="Misra R.C."/>
            <person name="Kikuchi S."/>
            <person name="Rejzek M."/>
            <person name="Martin A.C."/>
            <person name="Harkess A."/>
            <person name="Leebens-Mack J."/>
            <person name="Louveau T."/>
            <person name="Stephenson M.J."/>
            <person name="Osbourn A."/>
        </authorList>
    </citation>
    <scope>NUCLEOTIDE SEQUENCE</scope>
    <source>
        <strain evidence="4">S10</strain>
    </source>
</reference>
<dbReference type="PANTHER" id="PTHR38160">
    <property type="entry name" value="ZINC FINGER CCCH DOMAIN-CONTAINING PROTEIN 40"/>
    <property type="match status" value="1"/>
</dbReference>
<organism evidence="4 5">
    <name type="scientific">Quillaja saponaria</name>
    <name type="common">Soap bark tree</name>
    <dbReference type="NCBI Taxonomy" id="32244"/>
    <lineage>
        <taxon>Eukaryota</taxon>
        <taxon>Viridiplantae</taxon>
        <taxon>Streptophyta</taxon>
        <taxon>Embryophyta</taxon>
        <taxon>Tracheophyta</taxon>
        <taxon>Spermatophyta</taxon>
        <taxon>Magnoliopsida</taxon>
        <taxon>eudicotyledons</taxon>
        <taxon>Gunneridae</taxon>
        <taxon>Pentapetalae</taxon>
        <taxon>rosids</taxon>
        <taxon>fabids</taxon>
        <taxon>Fabales</taxon>
        <taxon>Quillajaceae</taxon>
        <taxon>Quillaja</taxon>
    </lineage>
</organism>
<feature type="region of interest" description="Disordered" evidence="2">
    <location>
        <begin position="82"/>
        <end position="114"/>
    </location>
</feature>
<sequence length="443" mass="50453">MVEQKQFKTKLCLLYQKGRCSRQGCSFAHGDAELRRFSGSYRGRRDNQGSDLRDKLDRRRVTPRRYSPARDERNRRTIREYSSSRSFERSVRKYRRKHVNGQSGISRNLKNSDGIQDRLKEGKALSSGSRDAPEEQLKKVQMDISMLEHHKCQLGVYLKERDQEAESLNSRIQELEAQLCKENEDCKRITSKIRKFVKAHNRTSRIQDELKRSQVRLQTLGEQLGSDISKISANEEDLSIDIVSNGESGGYPLIIRNNMEQKDAFPDRKMLHIDPDAVEGSKQDKAKGHLVETIRPRKRSRWNVTPELNNDKVVEGLEAANNRIDVHKPIEYQGKHKRGNANTADYLSSDKLKGLESGIAAPSTSMAAHAVEEEVEIELDDKTEIDGTGYTGLEKGAAFVEKALPLMLLPPLVPYNNYSLYEGNNENVDVDGLDEDMVHVDIV</sequence>
<dbReference type="AlphaFoldDB" id="A0AAD7PA73"/>
<evidence type="ECO:0000256" key="1">
    <source>
        <dbReference type="PROSITE-ProRule" id="PRU00723"/>
    </source>
</evidence>
<dbReference type="GO" id="GO:0008270">
    <property type="term" value="F:zinc ion binding"/>
    <property type="evidence" value="ECO:0007669"/>
    <property type="project" value="UniProtKB-KW"/>
</dbReference>
<feature type="zinc finger region" description="C3H1-type" evidence="1">
    <location>
        <begin position="6"/>
        <end position="32"/>
    </location>
</feature>
<dbReference type="InterPro" id="IPR000571">
    <property type="entry name" value="Znf_CCCH"/>
</dbReference>